<evidence type="ECO:0000256" key="6">
    <source>
        <dbReference type="HAMAP-Rule" id="MF_00163"/>
    </source>
</evidence>
<evidence type="ECO:0000313" key="7">
    <source>
        <dbReference type="EMBL" id="OEY97166.1"/>
    </source>
</evidence>
<dbReference type="AlphaFoldDB" id="A0A1E7RD12"/>
<dbReference type="EC" id="3.5.1.88" evidence="6"/>
<dbReference type="FunFam" id="3.90.45.10:FF:000001">
    <property type="entry name" value="Peptide deformylase"/>
    <property type="match status" value="1"/>
</dbReference>
<reference evidence="7 8" key="1">
    <citation type="submission" date="2016-09" db="EMBL/GenBank/DDBJ databases">
        <authorList>
            <person name="Capua I."/>
            <person name="De Benedictis P."/>
            <person name="Joannis T."/>
            <person name="Lombin L.H."/>
            <person name="Cattoli G."/>
        </authorList>
    </citation>
    <scope>NUCLEOTIDE SEQUENCE [LARGE SCALE GENOMIC DNA]</scope>
    <source>
        <strain evidence="7 8">ANC 4671</strain>
    </source>
</reference>
<dbReference type="PIRSF" id="PIRSF004749">
    <property type="entry name" value="Pep_def"/>
    <property type="match status" value="1"/>
</dbReference>
<dbReference type="GO" id="GO:0042586">
    <property type="term" value="F:peptide deformylase activity"/>
    <property type="evidence" value="ECO:0007669"/>
    <property type="project" value="UniProtKB-UniRule"/>
</dbReference>
<keyword evidence="5 6" id="KW-0408">Iron</keyword>
<dbReference type="InterPro" id="IPR036821">
    <property type="entry name" value="Peptide_deformylase_sf"/>
</dbReference>
<evidence type="ECO:0000313" key="8">
    <source>
        <dbReference type="Proteomes" id="UP000185895"/>
    </source>
</evidence>
<evidence type="ECO:0000256" key="5">
    <source>
        <dbReference type="ARBA" id="ARBA00023004"/>
    </source>
</evidence>
<comment type="cofactor">
    <cofactor evidence="6">
        <name>Fe(2+)</name>
        <dbReference type="ChEBI" id="CHEBI:29033"/>
    </cofactor>
    <text evidence="6">Binds 1 Fe(2+) ion.</text>
</comment>
<feature type="binding site" evidence="6">
    <location>
        <position position="134"/>
    </location>
    <ligand>
        <name>Fe cation</name>
        <dbReference type="ChEBI" id="CHEBI:24875"/>
    </ligand>
</feature>
<dbReference type="PANTHER" id="PTHR10458">
    <property type="entry name" value="PEPTIDE DEFORMYLASE"/>
    <property type="match status" value="1"/>
</dbReference>
<dbReference type="EMBL" id="MKKK01000012">
    <property type="protein sequence ID" value="OEY97166.1"/>
    <property type="molecule type" value="Genomic_DNA"/>
</dbReference>
<evidence type="ECO:0000256" key="2">
    <source>
        <dbReference type="ARBA" id="ARBA00022723"/>
    </source>
</evidence>
<comment type="caution">
    <text evidence="7">The sequence shown here is derived from an EMBL/GenBank/DDBJ whole genome shotgun (WGS) entry which is preliminary data.</text>
</comment>
<organism evidence="7 8">
    <name type="scientific">Acinetobacter qingfengensis</name>
    <dbReference type="NCBI Taxonomy" id="1262585"/>
    <lineage>
        <taxon>Bacteria</taxon>
        <taxon>Pseudomonadati</taxon>
        <taxon>Pseudomonadota</taxon>
        <taxon>Gammaproteobacteria</taxon>
        <taxon>Moraxellales</taxon>
        <taxon>Moraxellaceae</taxon>
        <taxon>Acinetobacter</taxon>
    </lineage>
</organism>
<dbReference type="OrthoDB" id="9804313at2"/>
<dbReference type="NCBIfam" id="TIGR00079">
    <property type="entry name" value="pept_deformyl"/>
    <property type="match status" value="1"/>
</dbReference>
<feature type="binding site" evidence="6">
    <location>
        <position position="92"/>
    </location>
    <ligand>
        <name>Fe cation</name>
        <dbReference type="ChEBI" id="CHEBI:24875"/>
    </ligand>
</feature>
<gene>
    <name evidence="6" type="primary">def</name>
    <name evidence="7" type="ORF">BJI46_01690</name>
</gene>
<dbReference type="InterPro" id="IPR023635">
    <property type="entry name" value="Peptide_deformylase"/>
</dbReference>
<accession>A0A1E7RD12</accession>
<dbReference type="CDD" id="cd00487">
    <property type="entry name" value="Pep_deformylase"/>
    <property type="match status" value="1"/>
</dbReference>
<keyword evidence="2 6" id="KW-0479">Metal-binding</keyword>
<evidence type="ECO:0000256" key="1">
    <source>
        <dbReference type="ARBA" id="ARBA00010759"/>
    </source>
</evidence>
<dbReference type="RefSeq" id="WP_070069315.1">
    <property type="nucleotide sequence ID" value="NZ_MKKK01000012.1"/>
</dbReference>
<comment type="catalytic activity">
    <reaction evidence="6">
        <text>N-terminal N-formyl-L-methionyl-[peptide] + H2O = N-terminal L-methionyl-[peptide] + formate</text>
        <dbReference type="Rhea" id="RHEA:24420"/>
        <dbReference type="Rhea" id="RHEA-COMP:10639"/>
        <dbReference type="Rhea" id="RHEA-COMP:10640"/>
        <dbReference type="ChEBI" id="CHEBI:15377"/>
        <dbReference type="ChEBI" id="CHEBI:15740"/>
        <dbReference type="ChEBI" id="CHEBI:49298"/>
        <dbReference type="ChEBI" id="CHEBI:64731"/>
        <dbReference type="EC" id="3.5.1.88"/>
    </reaction>
</comment>
<keyword evidence="3 6" id="KW-0378">Hydrolase</keyword>
<name>A0A1E7RD12_9GAMM</name>
<dbReference type="Pfam" id="PF01327">
    <property type="entry name" value="Pep_deformylase"/>
    <property type="match status" value="1"/>
</dbReference>
<dbReference type="GO" id="GO:0006412">
    <property type="term" value="P:translation"/>
    <property type="evidence" value="ECO:0007669"/>
    <property type="project" value="UniProtKB-UniRule"/>
</dbReference>
<dbReference type="SUPFAM" id="SSF56420">
    <property type="entry name" value="Peptide deformylase"/>
    <property type="match status" value="1"/>
</dbReference>
<dbReference type="STRING" id="1262585.BJI46_01690"/>
<sequence length="176" mass="20037">MALLPILSFPDQRLRTIAKPVEQVNDEIRQLAADMLETMYAAPGIGLAATQVDHHIQLIVMDLSESKDQPMVFINPKITALTQETQPYEEGCLSVPQIYDKVERPSRVKIQALNLDGEKIEIDADGLLAVCIQHEMDHLNGKLFVDYLSPLKRQRAREKVEKVVRQRQKEKLAVKR</sequence>
<proteinExistence type="inferred from homology"/>
<feature type="binding site" evidence="6">
    <location>
        <position position="138"/>
    </location>
    <ligand>
        <name>Fe cation</name>
        <dbReference type="ChEBI" id="CHEBI:24875"/>
    </ligand>
</feature>
<comment type="similarity">
    <text evidence="1 6">Belongs to the polypeptide deformylase family.</text>
</comment>
<evidence type="ECO:0000256" key="4">
    <source>
        <dbReference type="ARBA" id="ARBA00022917"/>
    </source>
</evidence>
<dbReference type="Gene3D" id="3.90.45.10">
    <property type="entry name" value="Peptide deformylase"/>
    <property type="match status" value="1"/>
</dbReference>
<dbReference type="NCBIfam" id="NF001159">
    <property type="entry name" value="PRK00150.1-3"/>
    <property type="match status" value="1"/>
</dbReference>
<dbReference type="HAMAP" id="MF_00163">
    <property type="entry name" value="Pep_deformylase"/>
    <property type="match status" value="1"/>
</dbReference>
<dbReference type="PANTHER" id="PTHR10458:SF21">
    <property type="entry name" value="PEPTIDE DEFORMYLASE"/>
    <property type="match status" value="1"/>
</dbReference>
<keyword evidence="8" id="KW-1185">Reference proteome</keyword>
<keyword evidence="4 6" id="KW-0648">Protein biosynthesis</keyword>
<dbReference type="Proteomes" id="UP000185895">
    <property type="component" value="Unassembled WGS sequence"/>
</dbReference>
<dbReference type="GO" id="GO:0046872">
    <property type="term" value="F:metal ion binding"/>
    <property type="evidence" value="ECO:0007669"/>
    <property type="project" value="UniProtKB-KW"/>
</dbReference>
<dbReference type="PRINTS" id="PR01576">
    <property type="entry name" value="PDEFORMYLASE"/>
</dbReference>
<comment type="function">
    <text evidence="6">Removes the formyl group from the N-terminal Met of newly synthesized proteins. Requires at least a dipeptide for an efficient rate of reaction. N-terminal L-methionine is a prerequisite for activity but the enzyme has broad specificity at other positions.</text>
</comment>
<evidence type="ECO:0000256" key="3">
    <source>
        <dbReference type="ARBA" id="ARBA00022801"/>
    </source>
</evidence>
<protein>
    <recommendedName>
        <fullName evidence="6">Peptide deformylase</fullName>
        <shortName evidence="6">PDF</shortName>
        <ecNumber evidence="6">3.5.1.88</ecNumber>
    </recommendedName>
    <alternativeName>
        <fullName evidence="6">Polypeptide deformylase</fullName>
    </alternativeName>
</protein>
<feature type="active site" evidence="6">
    <location>
        <position position="135"/>
    </location>
</feature>